<dbReference type="EMBL" id="CP034348">
    <property type="protein sequence ID" value="QGY00289.1"/>
    <property type="molecule type" value="Genomic_DNA"/>
</dbReference>
<dbReference type="OrthoDB" id="9791032at2"/>
<dbReference type="AlphaFoldDB" id="A0A6I6J684"/>
<dbReference type="InterPro" id="IPR038577">
    <property type="entry name" value="GT10-like_C_sf"/>
</dbReference>
<reference evidence="3" key="1">
    <citation type="submission" date="2018-12" db="EMBL/GenBank/DDBJ databases">
        <title>Complete genome sequence of Roseovarius sp. MME-070.</title>
        <authorList>
            <person name="Nam Y.-D."/>
            <person name="Kang J."/>
            <person name="Chung W.-H."/>
            <person name="Park Y.S."/>
        </authorList>
    </citation>
    <scope>NUCLEOTIDE SEQUENCE [LARGE SCALE GENOMIC DNA]</scope>
    <source>
        <strain evidence="3">MME-070</strain>
    </source>
</reference>
<evidence type="ECO:0000313" key="2">
    <source>
        <dbReference type="EMBL" id="QGY00289.1"/>
    </source>
</evidence>
<proteinExistence type="predicted"/>
<dbReference type="InterPro" id="IPR055270">
    <property type="entry name" value="Glyco_tran_10_C"/>
</dbReference>
<protein>
    <recommendedName>
        <fullName evidence="1">Fucosyltransferase C-terminal domain-containing protein</fullName>
    </recommendedName>
</protein>
<gene>
    <name evidence="2" type="ORF">EI983_03680</name>
</gene>
<keyword evidence="3" id="KW-1185">Reference proteome</keyword>
<accession>A0A6I6J684</accession>
<dbReference type="SUPFAM" id="SSF53756">
    <property type="entry name" value="UDP-Glycosyltransferase/glycogen phosphorylase"/>
    <property type="match status" value="1"/>
</dbReference>
<dbReference type="Proteomes" id="UP000428330">
    <property type="component" value="Chromosome"/>
</dbReference>
<dbReference type="Pfam" id="PF00852">
    <property type="entry name" value="Glyco_transf_10"/>
    <property type="match status" value="1"/>
</dbReference>
<organism evidence="2 3">
    <name type="scientific">Roseovarius faecimaris</name>
    <dbReference type="NCBI Taxonomy" id="2494550"/>
    <lineage>
        <taxon>Bacteria</taxon>
        <taxon>Pseudomonadati</taxon>
        <taxon>Pseudomonadota</taxon>
        <taxon>Alphaproteobacteria</taxon>
        <taxon>Rhodobacterales</taxon>
        <taxon>Roseobacteraceae</taxon>
        <taxon>Roseovarius</taxon>
    </lineage>
</organism>
<feature type="domain" description="Fucosyltransferase C-terminal" evidence="1">
    <location>
        <begin position="106"/>
        <end position="200"/>
    </location>
</feature>
<dbReference type="KEGG" id="rom:EI983_03680"/>
<sequence length="261" mass="28993">MIWPLGQPEGLRGGTLSDLGPDDHLIVFPRETLHVRPGFGTRAKVSIVIMEPAAIHGIHLKLLRLTWRRFYRVLTTDEALLAAIPNGVFFPFGSTWVPDWQSRDKTKTKMCSLIASSKRSQTGHVLRHAIADWITTEGLDVDLMGGGYAPFADKADGLAPYRYSVVIENVTERNYFTEKLVDAILCDTVPIYWGCPNISDFFDTSGMVICQDEDGLRRAISSMSGDDYDARLPALRAMQDKAARYGDIFTRAAQAVLGQTP</sequence>
<evidence type="ECO:0000313" key="3">
    <source>
        <dbReference type="Proteomes" id="UP000428330"/>
    </source>
</evidence>
<name>A0A6I6J684_9RHOB</name>
<evidence type="ECO:0000259" key="1">
    <source>
        <dbReference type="Pfam" id="PF00852"/>
    </source>
</evidence>
<dbReference type="Gene3D" id="3.40.50.11660">
    <property type="entry name" value="Glycosyl transferase family 10, C-terminal domain"/>
    <property type="match status" value="1"/>
</dbReference>